<proteinExistence type="predicted"/>
<dbReference type="Proteomes" id="UP000199308">
    <property type="component" value="Unassembled WGS sequence"/>
</dbReference>
<feature type="signal peptide" evidence="1">
    <location>
        <begin position="1"/>
        <end position="24"/>
    </location>
</feature>
<dbReference type="AlphaFoldDB" id="A0A1I0BQ65"/>
<feature type="chain" id="PRO_5011726768" evidence="1">
    <location>
        <begin position="25"/>
        <end position="192"/>
    </location>
</feature>
<protein>
    <submittedName>
        <fullName evidence="3">TraT complement resistance protein</fullName>
    </submittedName>
</protein>
<gene>
    <name evidence="3" type="ORF">SAMN05660429_01019</name>
</gene>
<feature type="domain" description="DUF4136" evidence="2">
    <location>
        <begin position="27"/>
        <end position="186"/>
    </location>
</feature>
<reference evidence="3 4" key="1">
    <citation type="submission" date="2016-10" db="EMBL/GenBank/DDBJ databases">
        <authorList>
            <person name="de Groot N.N."/>
        </authorList>
    </citation>
    <scope>NUCLEOTIDE SEQUENCE [LARGE SCALE GENOMIC DNA]</scope>
    <source>
        <strain evidence="3 4">DSM 19706</strain>
    </source>
</reference>
<dbReference type="EMBL" id="FOHK01000004">
    <property type="protein sequence ID" value="SET09035.1"/>
    <property type="molecule type" value="Genomic_DNA"/>
</dbReference>
<evidence type="ECO:0000259" key="2">
    <source>
        <dbReference type="Pfam" id="PF13590"/>
    </source>
</evidence>
<keyword evidence="4" id="KW-1185">Reference proteome</keyword>
<accession>A0A1I0BQ65</accession>
<organism evidence="3 4">
    <name type="scientific">Thalassotalea agarivorans</name>
    <name type="common">Thalassomonas agarivorans</name>
    <dbReference type="NCBI Taxonomy" id="349064"/>
    <lineage>
        <taxon>Bacteria</taxon>
        <taxon>Pseudomonadati</taxon>
        <taxon>Pseudomonadota</taxon>
        <taxon>Gammaproteobacteria</taxon>
        <taxon>Alteromonadales</taxon>
        <taxon>Colwelliaceae</taxon>
        <taxon>Thalassotalea</taxon>
    </lineage>
</organism>
<dbReference type="InterPro" id="IPR025411">
    <property type="entry name" value="DUF4136"/>
</dbReference>
<dbReference type="Gene3D" id="3.30.160.670">
    <property type="match status" value="1"/>
</dbReference>
<dbReference type="Pfam" id="PF13590">
    <property type="entry name" value="DUF4136"/>
    <property type="match status" value="1"/>
</dbReference>
<dbReference type="OrthoDB" id="118896at2"/>
<dbReference type="PROSITE" id="PS51257">
    <property type="entry name" value="PROKAR_LIPOPROTEIN"/>
    <property type="match status" value="1"/>
</dbReference>
<evidence type="ECO:0000256" key="1">
    <source>
        <dbReference type="SAM" id="SignalP"/>
    </source>
</evidence>
<dbReference type="RefSeq" id="WP_093328222.1">
    <property type="nucleotide sequence ID" value="NZ_AP027363.1"/>
</dbReference>
<name>A0A1I0BQ65_THASX</name>
<evidence type="ECO:0000313" key="3">
    <source>
        <dbReference type="EMBL" id="SET09035.1"/>
    </source>
</evidence>
<evidence type="ECO:0000313" key="4">
    <source>
        <dbReference type="Proteomes" id="UP000199308"/>
    </source>
</evidence>
<keyword evidence="1" id="KW-0732">Signal</keyword>
<dbReference type="GO" id="GO:0009279">
    <property type="term" value="C:cell outer membrane"/>
    <property type="evidence" value="ECO:0007669"/>
    <property type="project" value="UniProtKB-SubCell"/>
</dbReference>
<sequence length="192" mass="21352">MNKFKALCVFVAASLIAACTSTYAPKVDADQNANVDISNYKTFAWLKPGKILVEAAEANPVALQRMEKAIEDEFKKKGYSLVADPEQADFAISYTVGNRDKIKVDTYPATYNAGFGWGRGYYGGMYMGNETRVRTYTEGRLAIDVYDVKTKQPAWHGWAVKKISSSDKENPEAAIKDVVRQIIEQFNAPVSK</sequence>
<dbReference type="STRING" id="349064.SAMN05660429_01019"/>